<feature type="region of interest" description="Disordered" evidence="1">
    <location>
        <begin position="280"/>
        <end position="299"/>
    </location>
</feature>
<keyword evidence="2" id="KW-1133">Transmembrane helix</keyword>
<feature type="transmembrane region" description="Helical" evidence="2">
    <location>
        <begin position="221"/>
        <end position="247"/>
    </location>
</feature>
<dbReference type="AlphaFoldDB" id="A0AAE0M446"/>
<evidence type="ECO:0000313" key="3">
    <source>
        <dbReference type="EMBL" id="KAK3318003.1"/>
    </source>
</evidence>
<gene>
    <name evidence="3" type="ORF">B0H66DRAFT_639463</name>
</gene>
<keyword evidence="2" id="KW-0472">Membrane</keyword>
<sequence length="359" mass="37956">MRSGDPSISNGTCYWKAGKKSHESFIPCGNVADGHGHKHCCRADEECLEHNACFSPPTGATYLAGCTDFDYEAPACPDKGHWTEWQWVGLVYIPRRNVWSACPQSLKPSTITLPDPCPIPTTSPVAAFTETDRIINVGHMPFNQGGTMDWSPGFTPTYTDDSVPTVTPQSSVTIATTTAGSSSSADSTSSTSGSASTSSVQSASATPIGGVTSDSGMSAGVLAGIIIGSVVGGLLILGALSALLIIYRRNRINNNTTPPEPVIGPLSDPPFEPRPADMRTTPAEPLTPGVSELGSDTTARPWSMRSALHGIDSGLHTSMSSDLRPYAGQPLPVPEEYQNASKFQPYRPHGYTNIWELSG</sequence>
<name>A0AAE0M446_9PEZI</name>
<protein>
    <submittedName>
        <fullName evidence="3">Uncharacterized protein</fullName>
    </submittedName>
</protein>
<accession>A0AAE0M446</accession>
<evidence type="ECO:0000256" key="2">
    <source>
        <dbReference type="SAM" id="Phobius"/>
    </source>
</evidence>
<evidence type="ECO:0000256" key="1">
    <source>
        <dbReference type="SAM" id="MobiDB-lite"/>
    </source>
</evidence>
<comment type="caution">
    <text evidence="3">The sequence shown here is derived from an EMBL/GenBank/DDBJ whole genome shotgun (WGS) entry which is preliminary data.</text>
</comment>
<reference evidence="3" key="1">
    <citation type="journal article" date="2023" name="Mol. Phylogenet. Evol.">
        <title>Genome-scale phylogeny and comparative genomics of the fungal order Sordariales.</title>
        <authorList>
            <person name="Hensen N."/>
            <person name="Bonometti L."/>
            <person name="Westerberg I."/>
            <person name="Brannstrom I.O."/>
            <person name="Guillou S."/>
            <person name="Cros-Aarteil S."/>
            <person name="Calhoun S."/>
            <person name="Haridas S."/>
            <person name="Kuo A."/>
            <person name="Mondo S."/>
            <person name="Pangilinan J."/>
            <person name="Riley R."/>
            <person name="LaButti K."/>
            <person name="Andreopoulos B."/>
            <person name="Lipzen A."/>
            <person name="Chen C."/>
            <person name="Yan M."/>
            <person name="Daum C."/>
            <person name="Ng V."/>
            <person name="Clum A."/>
            <person name="Steindorff A."/>
            <person name="Ohm R.A."/>
            <person name="Martin F."/>
            <person name="Silar P."/>
            <person name="Natvig D.O."/>
            <person name="Lalanne C."/>
            <person name="Gautier V."/>
            <person name="Ament-Velasquez S.L."/>
            <person name="Kruys A."/>
            <person name="Hutchinson M.I."/>
            <person name="Powell A.J."/>
            <person name="Barry K."/>
            <person name="Miller A.N."/>
            <person name="Grigoriev I.V."/>
            <person name="Debuchy R."/>
            <person name="Gladieux P."/>
            <person name="Hiltunen Thoren M."/>
            <person name="Johannesson H."/>
        </authorList>
    </citation>
    <scope>NUCLEOTIDE SEQUENCE</scope>
    <source>
        <strain evidence="3">CBS 118394</strain>
    </source>
</reference>
<evidence type="ECO:0000313" key="4">
    <source>
        <dbReference type="Proteomes" id="UP001283341"/>
    </source>
</evidence>
<reference evidence="3" key="2">
    <citation type="submission" date="2023-06" db="EMBL/GenBank/DDBJ databases">
        <authorList>
            <consortium name="Lawrence Berkeley National Laboratory"/>
            <person name="Haridas S."/>
            <person name="Hensen N."/>
            <person name="Bonometti L."/>
            <person name="Westerberg I."/>
            <person name="Brannstrom I.O."/>
            <person name="Guillou S."/>
            <person name="Cros-Aarteil S."/>
            <person name="Calhoun S."/>
            <person name="Kuo A."/>
            <person name="Mondo S."/>
            <person name="Pangilinan J."/>
            <person name="Riley R."/>
            <person name="Labutti K."/>
            <person name="Andreopoulos B."/>
            <person name="Lipzen A."/>
            <person name="Chen C."/>
            <person name="Yanf M."/>
            <person name="Daum C."/>
            <person name="Ng V."/>
            <person name="Clum A."/>
            <person name="Steindorff A."/>
            <person name="Ohm R."/>
            <person name="Martin F."/>
            <person name="Silar P."/>
            <person name="Natvig D."/>
            <person name="Lalanne C."/>
            <person name="Gautier V."/>
            <person name="Ament-Velasquez S.L."/>
            <person name="Kruys A."/>
            <person name="Hutchinson M.I."/>
            <person name="Powell A.J."/>
            <person name="Barry K."/>
            <person name="Miller A.N."/>
            <person name="Grigoriev I.V."/>
            <person name="Debuchy R."/>
            <person name="Gladieux P."/>
            <person name="Thoren M.H."/>
            <person name="Johannesson H."/>
        </authorList>
    </citation>
    <scope>NUCLEOTIDE SEQUENCE</scope>
    <source>
        <strain evidence="3">CBS 118394</strain>
    </source>
</reference>
<keyword evidence="2" id="KW-0812">Transmembrane</keyword>
<dbReference type="EMBL" id="JAUEDM010000004">
    <property type="protein sequence ID" value="KAK3318003.1"/>
    <property type="molecule type" value="Genomic_DNA"/>
</dbReference>
<organism evidence="3 4">
    <name type="scientific">Apodospora peruviana</name>
    <dbReference type="NCBI Taxonomy" id="516989"/>
    <lineage>
        <taxon>Eukaryota</taxon>
        <taxon>Fungi</taxon>
        <taxon>Dikarya</taxon>
        <taxon>Ascomycota</taxon>
        <taxon>Pezizomycotina</taxon>
        <taxon>Sordariomycetes</taxon>
        <taxon>Sordariomycetidae</taxon>
        <taxon>Sordariales</taxon>
        <taxon>Lasiosphaeriaceae</taxon>
        <taxon>Apodospora</taxon>
    </lineage>
</organism>
<keyword evidence="4" id="KW-1185">Reference proteome</keyword>
<dbReference type="Proteomes" id="UP001283341">
    <property type="component" value="Unassembled WGS sequence"/>
</dbReference>
<feature type="region of interest" description="Disordered" evidence="1">
    <location>
        <begin position="177"/>
        <end position="206"/>
    </location>
</feature>
<proteinExistence type="predicted"/>
<dbReference type="CDD" id="cd12087">
    <property type="entry name" value="TM_EGFR-like"/>
    <property type="match status" value="1"/>
</dbReference>